<dbReference type="Proteomes" id="UP000822271">
    <property type="component" value="Unassembled WGS sequence"/>
</dbReference>
<dbReference type="Gene3D" id="3.90.550.10">
    <property type="entry name" value="Spore Coat Polysaccharide Biosynthesis Protein SpsA, Chain A"/>
    <property type="match status" value="1"/>
</dbReference>
<accession>A0A2J0SSA6</accession>
<name>A0A2J0SSA6_STEMA</name>
<dbReference type="Pfam" id="PF00535">
    <property type="entry name" value="Glycos_transf_2"/>
    <property type="match status" value="1"/>
</dbReference>
<evidence type="ECO:0000313" key="3">
    <source>
        <dbReference type="Proteomes" id="UP000822271"/>
    </source>
</evidence>
<dbReference type="PANTHER" id="PTHR10859:SF91">
    <property type="entry name" value="DOLICHYL-PHOSPHATE BETA-GLUCOSYLTRANSFERASE"/>
    <property type="match status" value="1"/>
</dbReference>
<protein>
    <submittedName>
        <fullName evidence="2">Glycosyltransferase family 2 protein</fullName>
    </submittedName>
</protein>
<dbReference type="CDD" id="cd04179">
    <property type="entry name" value="DPM_DPG-synthase_like"/>
    <property type="match status" value="1"/>
</dbReference>
<sequence>MSRHLVFIPAYNCARQIARVLRQFESLPTGFVDRVLVIDNRSTDETLQVACDAARQFTSCEIQVCRNVENYGLGGSQKVGFAHALENGFERVTILHGDDQGSIADLVPVLSGDSVNLDALLGARFMPGSTLPGYSAFRTFGNEVFNLLFSLVARKRLHDLGSGLNSYRTAIFRGGFHLRFPDDLTFNYCMVLAHSHLRHSMTFFPITWREDDQISNVRLFRQASKVLALLGAFALRPRAFLSRDHRQRVTADYRTEVIYQSRTGA</sequence>
<feature type="domain" description="Glycosyltransferase 2-like" evidence="1">
    <location>
        <begin position="6"/>
        <end position="105"/>
    </location>
</feature>
<dbReference type="PANTHER" id="PTHR10859">
    <property type="entry name" value="GLYCOSYL TRANSFERASE"/>
    <property type="match status" value="1"/>
</dbReference>
<dbReference type="InterPro" id="IPR001173">
    <property type="entry name" value="Glyco_trans_2-like"/>
</dbReference>
<dbReference type="SUPFAM" id="SSF53448">
    <property type="entry name" value="Nucleotide-diphospho-sugar transferases"/>
    <property type="match status" value="1"/>
</dbReference>
<dbReference type="AlphaFoldDB" id="A0A2J0SSA6"/>
<organism evidence="2 3">
    <name type="scientific">Stenotrophomonas maltophilia</name>
    <name type="common">Pseudomonas maltophilia</name>
    <name type="synonym">Xanthomonas maltophilia</name>
    <dbReference type="NCBI Taxonomy" id="40324"/>
    <lineage>
        <taxon>Bacteria</taxon>
        <taxon>Pseudomonadati</taxon>
        <taxon>Pseudomonadota</taxon>
        <taxon>Gammaproteobacteria</taxon>
        <taxon>Lysobacterales</taxon>
        <taxon>Lysobacteraceae</taxon>
        <taxon>Stenotrophomonas</taxon>
        <taxon>Stenotrophomonas maltophilia group</taxon>
    </lineage>
</organism>
<gene>
    <name evidence="2" type="ORF">D7Y33_00880</name>
</gene>
<dbReference type="GO" id="GO:0006487">
    <property type="term" value="P:protein N-linked glycosylation"/>
    <property type="evidence" value="ECO:0007669"/>
    <property type="project" value="TreeGrafter"/>
</dbReference>
<dbReference type="InterPro" id="IPR029044">
    <property type="entry name" value="Nucleotide-diphossugar_trans"/>
</dbReference>
<dbReference type="RefSeq" id="WP_049427943.1">
    <property type="nucleotide sequence ID" value="NZ_CP154630.1"/>
</dbReference>
<evidence type="ECO:0000259" key="1">
    <source>
        <dbReference type="Pfam" id="PF00535"/>
    </source>
</evidence>
<reference evidence="2" key="1">
    <citation type="submission" date="2018-09" db="EMBL/GenBank/DDBJ databases">
        <authorList>
            <person name="Groschel M."/>
            <person name="Kohl T."/>
            <person name="Conchillo-Sole O."/>
            <person name="Mamat U."/>
            <person name="Yero D."/>
            <person name="Niemann S."/>
            <person name="Daura X."/>
            <person name="Gibert I."/>
        </authorList>
    </citation>
    <scope>NUCLEOTIDE SEQUENCE</scope>
    <source>
        <strain evidence="2">OG156</strain>
    </source>
</reference>
<dbReference type="OrthoDB" id="9802632at2"/>
<comment type="caution">
    <text evidence="2">The sequence shown here is derived from an EMBL/GenBank/DDBJ whole genome shotgun (WGS) entry which is preliminary data.</text>
</comment>
<proteinExistence type="predicted"/>
<dbReference type="EMBL" id="RAUE01000002">
    <property type="protein sequence ID" value="MBA0309587.1"/>
    <property type="molecule type" value="Genomic_DNA"/>
</dbReference>
<reference evidence="2" key="2">
    <citation type="journal article" date="2020" name="Front. Microbiol.">
        <title>Genetic Variants of the DSF Quorum Sensing System in Stenotrophomonas maltophilia Influence Virulence and Resistance Phenotypes Among Genotypically Diverse Clinical Isolates.</title>
        <authorList>
            <person name="Yero D."/>
            <person name="Huedo P."/>
            <person name="Conchillo-Sole O."/>
            <person name="Martinez-Servat S."/>
            <person name="Mamat U."/>
            <person name="Coves X."/>
            <person name="Llanas F."/>
            <person name="Roca I."/>
            <person name="Vila J."/>
            <person name="Schaible U.E."/>
            <person name="Daura X."/>
            <person name="Gibert I."/>
        </authorList>
    </citation>
    <scope>NUCLEOTIDE SEQUENCE</scope>
    <source>
        <strain evidence="2">OG156</strain>
    </source>
</reference>
<evidence type="ECO:0000313" key="2">
    <source>
        <dbReference type="EMBL" id="MBA0309587.1"/>
    </source>
</evidence>